<dbReference type="InterPro" id="IPR005314">
    <property type="entry name" value="Peptidase_C50"/>
</dbReference>
<dbReference type="GO" id="GO:0072686">
    <property type="term" value="C:mitotic spindle"/>
    <property type="evidence" value="ECO:0007669"/>
    <property type="project" value="TreeGrafter"/>
</dbReference>
<proteinExistence type="predicted"/>
<evidence type="ECO:0000313" key="7">
    <source>
        <dbReference type="Proteomes" id="UP000245207"/>
    </source>
</evidence>
<dbReference type="InterPro" id="IPR030397">
    <property type="entry name" value="SEPARIN_core_dom"/>
</dbReference>
<dbReference type="InterPro" id="IPR056933">
    <property type="entry name" value="TPR_ESP1"/>
</dbReference>
<evidence type="ECO:0000256" key="1">
    <source>
        <dbReference type="ARBA" id="ARBA00000451"/>
    </source>
</evidence>
<dbReference type="AlphaFoldDB" id="A0A2U1KUY5"/>
<dbReference type="EMBL" id="PKPP01013701">
    <property type="protein sequence ID" value="PWA40575.1"/>
    <property type="molecule type" value="Genomic_DNA"/>
</dbReference>
<dbReference type="GO" id="GO:0005737">
    <property type="term" value="C:cytoplasm"/>
    <property type="evidence" value="ECO:0007669"/>
    <property type="project" value="TreeGrafter"/>
</dbReference>
<dbReference type="Pfam" id="PF03568">
    <property type="entry name" value="Separin_C"/>
    <property type="match status" value="1"/>
</dbReference>
<keyword evidence="7" id="KW-1185">Reference proteome</keyword>
<reference evidence="6 7" key="1">
    <citation type="journal article" date="2018" name="Mol. Plant">
        <title>The genome of Artemisia annua provides insight into the evolution of Asteraceae family and artemisinin biosynthesis.</title>
        <authorList>
            <person name="Shen Q."/>
            <person name="Zhang L."/>
            <person name="Liao Z."/>
            <person name="Wang S."/>
            <person name="Yan T."/>
            <person name="Shi P."/>
            <person name="Liu M."/>
            <person name="Fu X."/>
            <person name="Pan Q."/>
            <person name="Wang Y."/>
            <person name="Lv Z."/>
            <person name="Lu X."/>
            <person name="Zhang F."/>
            <person name="Jiang W."/>
            <person name="Ma Y."/>
            <person name="Chen M."/>
            <person name="Hao X."/>
            <person name="Li L."/>
            <person name="Tang Y."/>
            <person name="Lv G."/>
            <person name="Zhou Y."/>
            <person name="Sun X."/>
            <person name="Brodelius P.E."/>
            <person name="Rose J.K.C."/>
            <person name="Tang K."/>
        </authorList>
    </citation>
    <scope>NUCLEOTIDE SEQUENCE [LARGE SCALE GENOMIC DNA]</scope>
    <source>
        <strain evidence="7">cv. Huhao1</strain>
        <tissue evidence="6">Leaf</tissue>
    </source>
</reference>
<gene>
    <name evidence="6" type="ORF">CTI12_AA561660</name>
</gene>
<dbReference type="GO" id="GO:0004197">
    <property type="term" value="F:cysteine-type endopeptidase activity"/>
    <property type="evidence" value="ECO:0007669"/>
    <property type="project" value="InterPro"/>
</dbReference>
<feature type="domain" description="Peptidase C50" evidence="5">
    <location>
        <begin position="1013"/>
        <end position="1115"/>
    </location>
</feature>
<evidence type="ECO:0000256" key="3">
    <source>
        <dbReference type="ARBA" id="ARBA00022801"/>
    </source>
</evidence>
<evidence type="ECO:0000259" key="5">
    <source>
        <dbReference type="PROSITE" id="PS51700"/>
    </source>
</evidence>
<accession>A0A2U1KUY5</accession>
<dbReference type="GO" id="GO:0005634">
    <property type="term" value="C:nucleus"/>
    <property type="evidence" value="ECO:0007669"/>
    <property type="project" value="InterPro"/>
</dbReference>
<evidence type="ECO:0000256" key="2">
    <source>
        <dbReference type="ARBA" id="ARBA00012489"/>
    </source>
</evidence>
<keyword evidence="4" id="KW-0159">Chromosome partition</keyword>
<dbReference type="GO" id="GO:0051307">
    <property type="term" value="P:meiotic chromosome separation"/>
    <property type="evidence" value="ECO:0007669"/>
    <property type="project" value="TreeGrafter"/>
</dbReference>
<dbReference type="EC" id="3.4.22.49" evidence="2"/>
<dbReference type="GO" id="GO:0006508">
    <property type="term" value="P:proteolysis"/>
    <property type="evidence" value="ECO:0007669"/>
    <property type="project" value="InterPro"/>
</dbReference>
<evidence type="ECO:0000313" key="6">
    <source>
        <dbReference type="EMBL" id="PWA40575.1"/>
    </source>
</evidence>
<dbReference type="PANTHER" id="PTHR12792">
    <property type="entry name" value="EXTRA SPINDLE POLES 1-RELATED"/>
    <property type="match status" value="1"/>
</dbReference>
<organism evidence="6 7">
    <name type="scientific">Artemisia annua</name>
    <name type="common">Sweet wormwood</name>
    <dbReference type="NCBI Taxonomy" id="35608"/>
    <lineage>
        <taxon>Eukaryota</taxon>
        <taxon>Viridiplantae</taxon>
        <taxon>Streptophyta</taxon>
        <taxon>Embryophyta</taxon>
        <taxon>Tracheophyta</taxon>
        <taxon>Spermatophyta</taxon>
        <taxon>Magnoliopsida</taxon>
        <taxon>eudicotyledons</taxon>
        <taxon>Gunneridae</taxon>
        <taxon>Pentapetalae</taxon>
        <taxon>asterids</taxon>
        <taxon>campanulids</taxon>
        <taxon>Asterales</taxon>
        <taxon>Asteraceae</taxon>
        <taxon>Asteroideae</taxon>
        <taxon>Anthemideae</taxon>
        <taxon>Artemisiinae</taxon>
        <taxon>Artemisia</taxon>
    </lineage>
</organism>
<dbReference type="Proteomes" id="UP000245207">
    <property type="component" value="Unassembled WGS sequence"/>
</dbReference>
<dbReference type="PROSITE" id="PS51700">
    <property type="entry name" value="SEPARIN"/>
    <property type="match status" value="1"/>
</dbReference>
<keyword evidence="3" id="KW-0378">Hydrolase</keyword>
<dbReference type="STRING" id="35608.A0A2U1KUY5"/>
<comment type="caution">
    <text evidence="6">The sequence shown here is derived from an EMBL/GenBank/DDBJ whole genome shotgun (WGS) entry which is preliminary data.</text>
</comment>
<dbReference type="Pfam" id="PF25110">
    <property type="entry name" value="TPR_ESP1"/>
    <property type="match status" value="1"/>
</dbReference>
<evidence type="ECO:0000256" key="4">
    <source>
        <dbReference type="ARBA" id="ARBA00022829"/>
    </source>
</evidence>
<sequence length="1199" mass="136003">MAINSEGDYFTNLLLSKQATSPSQIYDVIKSHLNEFESTSGEDQNEAHSLYERYYPFIIMGLNHIRNAIKEVSHSEPCELLKTYKLLLCCLEKLGPWVDWSVLCERWGIYIKLLLVRNDISTTRKEILACMKLLGVKEDESIVPVYEMQLCKNKNLLTNTLDILLAYICCLSQSRNTEDARELVLVIQKLDPWMKDLDGDDMKRRSFIVEHLIETISYHNDDLAAERIAVTLLEHNKVCKDARMLELGMAFVRKDIWGKKDFLRKVIGHLDRQCQVVADRLPNMNVWAATLMQLQSHSGRLHPTIFITMQSLILDGHPKDILCDKGGSLLKPMTLIADARAEREKGVQGLDNCLENLDKAINLLSKKLSWLSYSPYLVKTDCRGPLHFLQAQALCLRALSGYEKSNSMKEHDENDHGLLENIISLCKQNPDVGMLWQFKSQCSHLKSKLMDNYFSEDCNFSMEEGGSSEEPERMVSNIASKVPKSLKSSCRVAQFYYDQGERMLLMGRMTKALDHASEGSQCRYHLLKENFELTSRDGKVYTLHMNHFVAAHVWSISFEDFILAPNNNFICYLNSIHQEATILELIGDVEKAMGLLEWGKNLCLQRGPSFYPGRFHAAISKDYVFKDETRKARDVFLENIHFVVSLSSLPSFESPRTLSKLFELVKRREIKVVHGTHIAELIYMISWAACTMGKSNGDFAIPNETLIDTLKHALILSSETPELFKKVAQLLAIMYLPGYFNKTPLSTSENSLTQCQWACFFHELTVGSGVNYLFSLRLSKVCGDDCDPDDNLHRLTTSSDVDLINDFISKFYTQLQPHTILVINILGDKYTKLLGKLPFYVPSEHAAFLMISSFSSTRKPLLGLFQVNSDGSGRPGELWNAPWGTDTIVDTILPDFKWIVKDFSLETSFFTLDARLSNIIWGTTGRPTKSKDRKIGGIYRYRCKRLKSAVNSIANYKKKTCHLGARQGYPGNMLPWESMEVLKNQDIYRMPSVSSIFYTNLKCDKSQKKAMRDHASYATLDPSDAFYVIKATGTSYEEYSFAECLKTEFHLEGICQKPVVKEILEILKTRNLFIYVGHGDGLQHMPIDAIVKLNRCAAAILMGCCSGLLRSKGPYTPEGAPIVYLLAGSPIVIGNLWSVYETWAFELTKKLLKTFEGGMKNEAGVVACLDLARKTSTNLTFSATTICYGVPTLLRERMP</sequence>
<dbReference type="OrthoDB" id="10255632at2759"/>
<protein>
    <recommendedName>
        <fullName evidence="2">separase</fullName>
        <ecNumber evidence="2">3.4.22.49</ecNumber>
    </recommendedName>
</protein>
<dbReference type="PANTHER" id="PTHR12792:SF0">
    <property type="entry name" value="SEPARIN"/>
    <property type="match status" value="1"/>
</dbReference>
<comment type="catalytic activity">
    <reaction evidence="1">
        <text>All bonds known to be hydrolyzed by this endopeptidase have arginine in P1 and an acidic residue in P4. P6 is often occupied by an acidic residue or by a hydroxy-amino-acid residue, the phosphorylation of which enhances cleavage.</text>
        <dbReference type="EC" id="3.4.22.49"/>
    </reaction>
</comment>
<name>A0A2U1KUY5_ARTAN</name>